<evidence type="ECO:0000313" key="3">
    <source>
        <dbReference type="EMBL" id="QTA81901.1"/>
    </source>
</evidence>
<feature type="transmembrane region" description="Helical" evidence="1">
    <location>
        <begin position="64"/>
        <end position="83"/>
    </location>
</feature>
<dbReference type="Gene3D" id="3.40.50.2000">
    <property type="entry name" value="Glycogen Phosphorylase B"/>
    <property type="match status" value="2"/>
</dbReference>
<proteinExistence type="predicted"/>
<accession>A0A975BAB4</accession>
<dbReference type="Proteomes" id="UP000663720">
    <property type="component" value="Chromosome"/>
</dbReference>
<evidence type="ECO:0000256" key="1">
    <source>
        <dbReference type="SAM" id="Phobius"/>
    </source>
</evidence>
<reference evidence="3" key="1">
    <citation type="journal article" date="2021" name="Microb. Physiol.">
        <title>Proteogenomic Insights into the Physiology of Marine, Sulfate-Reducing, Filamentous Desulfonema limicola and Desulfonema magnum.</title>
        <authorList>
            <person name="Schnaars V."/>
            <person name="Wohlbrand L."/>
            <person name="Scheve S."/>
            <person name="Hinrichs C."/>
            <person name="Reinhardt R."/>
            <person name="Rabus R."/>
        </authorList>
    </citation>
    <scope>NUCLEOTIDE SEQUENCE</scope>
    <source>
        <strain evidence="3">5ac10</strain>
    </source>
</reference>
<dbReference type="CDD" id="cd03801">
    <property type="entry name" value="GT4_PimA-like"/>
    <property type="match status" value="1"/>
</dbReference>
<dbReference type="SUPFAM" id="SSF53756">
    <property type="entry name" value="UDP-Glycosyltransferase/glycogen phosphorylase"/>
    <property type="match status" value="1"/>
</dbReference>
<evidence type="ECO:0000313" key="4">
    <source>
        <dbReference type="Proteomes" id="UP000663720"/>
    </source>
</evidence>
<feature type="domain" description="Glycosyl transferase family 1" evidence="2">
    <location>
        <begin position="198"/>
        <end position="333"/>
    </location>
</feature>
<keyword evidence="4" id="KW-1185">Reference proteome</keyword>
<dbReference type="PANTHER" id="PTHR12526:SF630">
    <property type="entry name" value="GLYCOSYLTRANSFERASE"/>
    <property type="match status" value="1"/>
</dbReference>
<keyword evidence="1" id="KW-1133">Transmembrane helix</keyword>
<dbReference type="AlphaFoldDB" id="A0A975BAB4"/>
<sequence length="362" mass="42021">MADILTCYYRPKPGGFCKRLFRAVNALLADGHTVHYLAVVPFPIKHPNCHFHRFPWPEKKTENLVFWGFFHITAPLMLFFIACKYKINRAFCFGHTYSLLMQPLHLIKDIPQTLFLRADTIKNHEIKDRHKCLIALEKLFEGLAVFDVCLYGVSHSLTKNIFQRHKLLKPKYIGILPNDIKNLPESYSRKKYTLPLKFGAAGILEKRKNQKLLIEVMEKIRKDHAQLFIYGIGPQEEELRKLVQDKQLTEQIHFMGWAVPEQIWKNIDLLMMPSLHEGAPNAALEALSQGIPVIASSIPEHLEILPQDSLISNKSPYEWIDRLQKIIDNPDTELLKILSAQKPCAEKFFFNWDKKITNLIVM</sequence>
<organism evidence="3 4">
    <name type="scientific">Desulfonema limicola</name>
    <dbReference type="NCBI Taxonomy" id="45656"/>
    <lineage>
        <taxon>Bacteria</taxon>
        <taxon>Pseudomonadati</taxon>
        <taxon>Thermodesulfobacteriota</taxon>
        <taxon>Desulfobacteria</taxon>
        <taxon>Desulfobacterales</taxon>
        <taxon>Desulfococcaceae</taxon>
        <taxon>Desulfonema</taxon>
    </lineage>
</organism>
<evidence type="ECO:0000259" key="2">
    <source>
        <dbReference type="Pfam" id="PF00534"/>
    </source>
</evidence>
<dbReference type="PANTHER" id="PTHR12526">
    <property type="entry name" value="GLYCOSYLTRANSFERASE"/>
    <property type="match status" value="1"/>
</dbReference>
<dbReference type="Pfam" id="PF00534">
    <property type="entry name" value="Glycos_transf_1"/>
    <property type="match status" value="1"/>
</dbReference>
<keyword evidence="1" id="KW-0472">Membrane</keyword>
<dbReference type="RefSeq" id="WP_207687882.1">
    <property type="nucleotide sequence ID" value="NZ_CP061799.1"/>
</dbReference>
<dbReference type="EMBL" id="CP061799">
    <property type="protein sequence ID" value="QTA81901.1"/>
    <property type="molecule type" value="Genomic_DNA"/>
</dbReference>
<name>A0A975BAB4_9BACT</name>
<keyword evidence="3" id="KW-0808">Transferase</keyword>
<keyword evidence="1" id="KW-0812">Transmembrane</keyword>
<protein>
    <submittedName>
        <fullName evidence="3">Glycosyl transferase domain-containing protein, family I</fullName>
    </submittedName>
</protein>
<dbReference type="GO" id="GO:0016740">
    <property type="term" value="F:transferase activity"/>
    <property type="evidence" value="ECO:0007669"/>
    <property type="project" value="UniProtKB-KW"/>
</dbReference>
<gene>
    <name evidence="3" type="ORF">dnl_42580</name>
</gene>
<dbReference type="KEGG" id="dli:dnl_42580"/>
<dbReference type="InterPro" id="IPR001296">
    <property type="entry name" value="Glyco_trans_1"/>
</dbReference>